<dbReference type="EMBL" id="BAABKD010000001">
    <property type="protein sequence ID" value="GAA5084639.1"/>
    <property type="molecule type" value="Genomic_DNA"/>
</dbReference>
<keyword evidence="3" id="KW-1185">Reference proteome</keyword>
<feature type="transmembrane region" description="Helical" evidence="1">
    <location>
        <begin position="56"/>
        <end position="75"/>
    </location>
</feature>
<comment type="caution">
    <text evidence="2">The sequence shown here is derived from an EMBL/GenBank/DDBJ whole genome shotgun (WGS) entry which is preliminary data.</text>
</comment>
<evidence type="ECO:0000313" key="3">
    <source>
        <dbReference type="Proteomes" id="UP001500227"/>
    </source>
</evidence>
<sequence>MSSESTALFSTIGPLPVRGRSWPKAIAILAWLLIAIIGVRLVYIATTYGQQVDTPIIAGVILAYSGMIIVAFYMLTGQTTISEHGIQQDWILKRELAWEDLKFAKFVPLFFSKRLICFTKRGRPVVFQGASPELQIAFAHISLIYKRTV</sequence>
<evidence type="ECO:0000313" key="2">
    <source>
        <dbReference type="EMBL" id="GAA5084639.1"/>
    </source>
</evidence>
<accession>A0ABP9LWK2</accession>
<dbReference type="Proteomes" id="UP001500227">
    <property type="component" value="Unassembled WGS sequence"/>
</dbReference>
<keyword evidence="1" id="KW-1133">Transmembrane helix</keyword>
<organism evidence="2 3">
    <name type="scientific">Paenalcaligenes hermetiae</name>
    <dbReference type="NCBI Taxonomy" id="1157987"/>
    <lineage>
        <taxon>Bacteria</taxon>
        <taxon>Pseudomonadati</taxon>
        <taxon>Pseudomonadota</taxon>
        <taxon>Betaproteobacteria</taxon>
        <taxon>Burkholderiales</taxon>
        <taxon>Alcaligenaceae</taxon>
        <taxon>Paenalcaligenes</taxon>
    </lineage>
</organism>
<dbReference type="RefSeq" id="WP_345369013.1">
    <property type="nucleotide sequence ID" value="NZ_BAABKD010000001.1"/>
</dbReference>
<feature type="transmembrane region" description="Helical" evidence="1">
    <location>
        <begin position="25"/>
        <end position="44"/>
    </location>
</feature>
<evidence type="ECO:0000256" key="1">
    <source>
        <dbReference type="SAM" id="Phobius"/>
    </source>
</evidence>
<keyword evidence="1" id="KW-0812">Transmembrane</keyword>
<reference evidence="3" key="1">
    <citation type="journal article" date="2019" name="Int. J. Syst. Evol. Microbiol.">
        <title>The Global Catalogue of Microorganisms (GCM) 10K type strain sequencing project: providing services to taxonomists for standard genome sequencing and annotation.</title>
        <authorList>
            <consortium name="The Broad Institute Genomics Platform"/>
            <consortium name="The Broad Institute Genome Sequencing Center for Infectious Disease"/>
            <person name="Wu L."/>
            <person name="Ma J."/>
        </authorList>
    </citation>
    <scope>NUCLEOTIDE SEQUENCE [LARGE SCALE GENOMIC DNA]</scope>
    <source>
        <strain evidence="3">JCM 18423</strain>
    </source>
</reference>
<gene>
    <name evidence="2" type="ORF">GCM10023337_02450</name>
</gene>
<protein>
    <submittedName>
        <fullName evidence="2">Membrane protein</fullName>
    </submittedName>
</protein>
<proteinExistence type="predicted"/>
<keyword evidence="1" id="KW-0472">Membrane</keyword>
<name>A0ABP9LWK2_9BURK</name>